<dbReference type="InterPro" id="IPR039421">
    <property type="entry name" value="Type_1_exporter"/>
</dbReference>
<keyword evidence="3" id="KW-1003">Cell membrane</keyword>
<feature type="transmembrane region" description="Helical" evidence="9">
    <location>
        <begin position="20"/>
        <end position="45"/>
    </location>
</feature>
<dbReference type="Pfam" id="PF00664">
    <property type="entry name" value="ABC_membrane"/>
    <property type="match status" value="1"/>
</dbReference>
<organism evidence="12 13">
    <name type="scientific">Candidatus Segetimicrobium genomatis</name>
    <dbReference type="NCBI Taxonomy" id="2569760"/>
    <lineage>
        <taxon>Bacteria</taxon>
        <taxon>Bacillati</taxon>
        <taxon>Candidatus Sysuimicrobiota</taxon>
        <taxon>Candidatus Sysuimicrobiia</taxon>
        <taxon>Candidatus Sysuimicrobiales</taxon>
        <taxon>Candidatus Segetimicrobiaceae</taxon>
        <taxon>Candidatus Segetimicrobium</taxon>
    </lineage>
</organism>
<feature type="domain" description="ABC transmembrane type-1" evidence="11">
    <location>
        <begin position="25"/>
        <end position="324"/>
    </location>
</feature>
<dbReference type="PANTHER" id="PTHR24221:SF654">
    <property type="entry name" value="ATP-BINDING CASSETTE SUB-FAMILY B MEMBER 6"/>
    <property type="match status" value="1"/>
</dbReference>
<evidence type="ECO:0000256" key="6">
    <source>
        <dbReference type="ARBA" id="ARBA00022840"/>
    </source>
</evidence>
<accession>A0A537IRN7</accession>
<evidence type="ECO:0000256" key="3">
    <source>
        <dbReference type="ARBA" id="ARBA00022475"/>
    </source>
</evidence>
<gene>
    <name evidence="12" type="ORF">E6H05_08240</name>
</gene>
<dbReference type="GO" id="GO:0016887">
    <property type="term" value="F:ATP hydrolysis activity"/>
    <property type="evidence" value="ECO:0007669"/>
    <property type="project" value="InterPro"/>
</dbReference>
<evidence type="ECO:0000256" key="9">
    <source>
        <dbReference type="SAM" id="Phobius"/>
    </source>
</evidence>
<keyword evidence="8 9" id="KW-0472">Membrane</keyword>
<sequence length="929" mass="102513">MATYTDLVLFRRVLRQTRAYWLHMLGMFTLNLLASPIALLAPLPLKIAVDSLIGSHPLPRPLDRWLPPAVTGSPPALLLFVVGLLAAITLLGQAQQLAAALLGNYVKEKMILDFRTHMFRHLQRISLSYHDSKGTADSVYRIQHDVPDIQQVLTDSAIPFVSSSITLVGMIYVMARIDWQLALIAIAISPPLIVIARFFRRRLRRQSREAKKLDSSALGIVQEVLGALRIVKAFGQEAREEQRYLRRGGDVMRARMRQAFMEGEFNVFVGLTTAAGTAAVLFIGLSHVRANALTLGQLLMVMGYLNQLYAPLKTISRKAASLQANLVAAERAFAVLDQPPDVVERPDARPLTRAAGAIAFRNVSFAYSPDRRVLHDISFTIEPGTRLGIAGASGAGKSTLISVLTRFYDPTEGEILLDGVDVRDYRLDDLRQQFAVVPQDPVLFSVSIAENIAYARPGASEREVIAAAQAANAHEFITRFPQGYQTQVGERGVQLSGGQRQRIAIARAFLKDSPVLILDEPTSAVDQEAEAAIVDAIRRLMRGRTVILITHRPQLLERCTALIVLEHGRLASSTTLSPAAAGIPAAPTPVAERRVSLMRHPAVVAWCRLYPDAEPLRITPLKVRRRKNQVYRLEGTGWAGAPVIAKRCPKAVALVERAIYEEILPHAAVSSLHHYGFIEEPDSEYSWLFMEEATGADYSNLLPEHRALAARWLGLLHSSAAGAAATARLPDGSPGRYLDLLRATRELIHQHLDNPVLSPDDVVFIEEIRARLDDLAAHWSRVDAICSRMPQTLVHGDFSGKNMRLRSADGDTAVVVFDWEHAGWGVPAVDLAQLTVPSHRLSANPDISTYWSTVRDRWPDVSLEAWRELAYCGTVCRTLSALYWDAQNLANDWAQSFVRSVQTYVIELDGALEELGWAPGAAPRQAVGT</sequence>
<dbReference type="PROSITE" id="PS50893">
    <property type="entry name" value="ABC_TRANSPORTER_2"/>
    <property type="match status" value="1"/>
</dbReference>
<dbReference type="GO" id="GO:0005886">
    <property type="term" value="C:plasma membrane"/>
    <property type="evidence" value="ECO:0007669"/>
    <property type="project" value="UniProtKB-SubCell"/>
</dbReference>
<reference evidence="12 13" key="1">
    <citation type="journal article" date="2019" name="Nat. Microbiol.">
        <title>Mediterranean grassland soil C-N compound turnover is dependent on rainfall and depth, and is mediated by genomically divergent microorganisms.</title>
        <authorList>
            <person name="Diamond S."/>
            <person name="Andeer P.F."/>
            <person name="Li Z."/>
            <person name="Crits-Christoph A."/>
            <person name="Burstein D."/>
            <person name="Anantharaman K."/>
            <person name="Lane K.R."/>
            <person name="Thomas B.C."/>
            <person name="Pan C."/>
            <person name="Northen T.R."/>
            <person name="Banfield J.F."/>
        </authorList>
    </citation>
    <scope>NUCLEOTIDE SEQUENCE [LARGE SCALE GENOMIC DNA]</scope>
    <source>
        <strain evidence="12">NP_8</strain>
    </source>
</reference>
<evidence type="ECO:0000256" key="5">
    <source>
        <dbReference type="ARBA" id="ARBA00022741"/>
    </source>
</evidence>
<dbReference type="GO" id="GO:0140359">
    <property type="term" value="F:ABC-type transporter activity"/>
    <property type="evidence" value="ECO:0007669"/>
    <property type="project" value="InterPro"/>
</dbReference>
<dbReference type="SUPFAM" id="SSF90123">
    <property type="entry name" value="ABC transporter transmembrane region"/>
    <property type="match status" value="1"/>
</dbReference>
<feature type="transmembrane region" description="Helical" evidence="9">
    <location>
        <begin position="181"/>
        <end position="199"/>
    </location>
</feature>
<feature type="transmembrane region" description="Helical" evidence="9">
    <location>
        <begin position="65"/>
        <end position="91"/>
    </location>
</feature>
<dbReference type="Pfam" id="PF01636">
    <property type="entry name" value="APH"/>
    <property type="match status" value="1"/>
</dbReference>
<keyword evidence="4 9" id="KW-0812">Transmembrane</keyword>
<proteinExistence type="predicted"/>
<dbReference type="Gene3D" id="3.40.50.300">
    <property type="entry name" value="P-loop containing nucleotide triphosphate hydrolases"/>
    <property type="match status" value="1"/>
</dbReference>
<dbReference type="Pfam" id="PF00005">
    <property type="entry name" value="ABC_tran"/>
    <property type="match status" value="1"/>
</dbReference>
<dbReference type="PROSITE" id="PS00211">
    <property type="entry name" value="ABC_TRANSPORTER_1"/>
    <property type="match status" value="1"/>
</dbReference>
<evidence type="ECO:0000256" key="4">
    <source>
        <dbReference type="ARBA" id="ARBA00022692"/>
    </source>
</evidence>
<dbReference type="InterPro" id="IPR027417">
    <property type="entry name" value="P-loop_NTPase"/>
</dbReference>
<dbReference type="SMART" id="SM00382">
    <property type="entry name" value="AAA"/>
    <property type="match status" value="1"/>
</dbReference>
<evidence type="ECO:0000259" key="11">
    <source>
        <dbReference type="PROSITE" id="PS50929"/>
    </source>
</evidence>
<evidence type="ECO:0000313" key="13">
    <source>
        <dbReference type="Proteomes" id="UP000318834"/>
    </source>
</evidence>
<dbReference type="Gene3D" id="3.90.1200.10">
    <property type="match status" value="1"/>
</dbReference>
<dbReference type="AlphaFoldDB" id="A0A537IRN7"/>
<evidence type="ECO:0000256" key="7">
    <source>
        <dbReference type="ARBA" id="ARBA00022989"/>
    </source>
</evidence>
<keyword evidence="5" id="KW-0547">Nucleotide-binding</keyword>
<feature type="transmembrane region" description="Helical" evidence="9">
    <location>
        <begin position="157"/>
        <end position="175"/>
    </location>
</feature>
<dbReference type="EMBL" id="VBAP01000060">
    <property type="protein sequence ID" value="TMI73945.1"/>
    <property type="molecule type" value="Genomic_DNA"/>
</dbReference>
<dbReference type="PANTHER" id="PTHR24221">
    <property type="entry name" value="ATP-BINDING CASSETTE SUB-FAMILY B"/>
    <property type="match status" value="1"/>
</dbReference>
<protein>
    <submittedName>
        <fullName evidence="12">ATP-binding cassette domain-containing protein</fullName>
    </submittedName>
</protein>
<keyword evidence="2" id="KW-0813">Transport</keyword>
<dbReference type="InterPro" id="IPR011527">
    <property type="entry name" value="ABC1_TM_dom"/>
</dbReference>
<feature type="domain" description="ABC transporter" evidence="10">
    <location>
        <begin position="358"/>
        <end position="592"/>
    </location>
</feature>
<dbReference type="InterPro" id="IPR002575">
    <property type="entry name" value="Aminoglycoside_PTrfase"/>
</dbReference>
<dbReference type="Gene3D" id="1.20.1560.10">
    <property type="entry name" value="ABC transporter type 1, transmembrane domain"/>
    <property type="match status" value="1"/>
</dbReference>
<dbReference type="InterPro" id="IPR017871">
    <property type="entry name" value="ABC_transporter-like_CS"/>
</dbReference>
<dbReference type="SUPFAM" id="SSF52540">
    <property type="entry name" value="P-loop containing nucleoside triphosphate hydrolases"/>
    <property type="match status" value="1"/>
</dbReference>
<comment type="caution">
    <text evidence="12">The sequence shown here is derived from an EMBL/GenBank/DDBJ whole genome shotgun (WGS) entry which is preliminary data.</text>
</comment>
<keyword evidence="6 12" id="KW-0067">ATP-binding</keyword>
<dbReference type="InterPro" id="IPR003439">
    <property type="entry name" value="ABC_transporter-like_ATP-bd"/>
</dbReference>
<dbReference type="InterPro" id="IPR003593">
    <property type="entry name" value="AAA+_ATPase"/>
</dbReference>
<dbReference type="PROSITE" id="PS50929">
    <property type="entry name" value="ABC_TM1F"/>
    <property type="match status" value="1"/>
</dbReference>
<dbReference type="Proteomes" id="UP000318834">
    <property type="component" value="Unassembled WGS sequence"/>
</dbReference>
<evidence type="ECO:0000256" key="1">
    <source>
        <dbReference type="ARBA" id="ARBA00004651"/>
    </source>
</evidence>
<dbReference type="SUPFAM" id="SSF56112">
    <property type="entry name" value="Protein kinase-like (PK-like)"/>
    <property type="match status" value="1"/>
</dbReference>
<comment type="subcellular location">
    <subcellularLocation>
        <location evidence="1">Cell membrane</location>
        <topology evidence="1">Multi-pass membrane protein</topology>
    </subcellularLocation>
</comment>
<dbReference type="FunFam" id="3.40.50.300:FF:000221">
    <property type="entry name" value="Multidrug ABC transporter ATP-binding protein"/>
    <property type="match status" value="1"/>
</dbReference>
<evidence type="ECO:0000256" key="2">
    <source>
        <dbReference type="ARBA" id="ARBA00022448"/>
    </source>
</evidence>
<evidence type="ECO:0000259" key="10">
    <source>
        <dbReference type="PROSITE" id="PS50893"/>
    </source>
</evidence>
<evidence type="ECO:0000256" key="8">
    <source>
        <dbReference type="ARBA" id="ARBA00023136"/>
    </source>
</evidence>
<dbReference type="InterPro" id="IPR036640">
    <property type="entry name" value="ABC1_TM_sf"/>
</dbReference>
<feature type="transmembrane region" description="Helical" evidence="9">
    <location>
        <begin position="265"/>
        <end position="286"/>
    </location>
</feature>
<keyword evidence="7 9" id="KW-1133">Transmembrane helix</keyword>
<dbReference type="GO" id="GO:0005524">
    <property type="term" value="F:ATP binding"/>
    <property type="evidence" value="ECO:0007669"/>
    <property type="project" value="UniProtKB-KW"/>
</dbReference>
<evidence type="ECO:0000313" key="12">
    <source>
        <dbReference type="EMBL" id="TMI73945.1"/>
    </source>
</evidence>
<name>A0A537IRN7_9BACT</name>
<dbReference type="InterPro" id="IPR011009">
    <property type="entry name" value="Kinase-like_dom_sf"/>
</dbReference>